<dbReference type="EMBL" id="CAJOBE010002728">
    <property type="protein sequence ID" value="CAF3840107.1"/>
    <property type="molecule type" value="Genomic_DNA"/>
</dbReference>
<name>A0A819HH32_9BILA</name>
<dbReference type="EMBL" id="CAJNOU010002884">
    <property type="protein sequence ID" value="CAF1356270.1"/>
    <property type="molecule type" value="Genomic_DNA"/>
</dbReference>
<evidence type="ECO:0000313" key="3">
    <source>
        <dbReference type="EMBL" id="CAF3840107.1"/>
    </source>
</evidence>
<evidence type="ECO:0000313" key="4">
    <source>
        <dbReference type="EMBL" id="CAF3900287.1"/>
    </source>
</evidence>
<reference evidence="4" key="1">
    <citation type="submission" date="2021-02" db="EMBL/GenBank/DDBJ databases">
        <authorList>
            <person name="Nowell W R."/>
        </authorList>
    </citation>
    <scope>NUCLEOTIDE SEQUENCE</scope>
</reference>
<comment type="caution">
    <text evidence="4">The sequence shown here is derived from an EMBL/GenBank/DDBJ whole genome shotgun (WGS) entry which is preliminary data.</text>
</comment>
<evidence type="ECO:0000313" key="2">
    <source>
        <dbReference type="EMBL" id="CAF1356270.1"/>
    </source>
</evidence>
<sequence length="27" mass="3172">TEILQASLNDHDQETIDENEEQDDEQI</sequence>
<evidence type="ECO:0000256" key="1">
    <source>
        <dbReference type="SAM" id="MobiDB-lite"/>
    </source>
</evidence>
<dbReference type="AlphaFoldDB" id="A0A819HH32"/>
<protein>
    <submittedName>
        <fullName evidence="4">Uncharacterized protein</fullName>
    </submittedName>
</protein>
<dbReference type="Proteomes" id="UP000663889">
    <property type="component" value="Unassembled WGS sequence"/>
</dbReference>
<dbReference type="Proteomes" id="UP000663874">
    <property type="component" value="Unassembled WGS sequence"/>
</dbReference>
<proteinExistence type="predicted"/>
<dbReference type="Proteomes" id="UP000663823">
    <property type="component" value="Unassembled WGS sequence"/>
</dbReference>
<feature type="region of interest" description="Disordered" evidence="1">
    <location>
        <begin position="1"/>
        <end position="27"/>
    </location>
</feature>
<gene>
    <name evidence="3" type="ORF">FNK824_LOCUS17290</name>
    <name evidence="4" type="ORF">OTI717_LOCUS23747</name>
    <name evidence="2" type="ORF">SEV965_LOCUS29134</name>
</gene>
<feature type="compositionally biased region" description="Acidic residues" evidence="1">
    <location>
        <begin position="15"/>
        <end position="27"/>
    </location>
</feature>
<evidence type="ECO:0000313" key="5">
    <source>
        <dbReference type="Proteomes" id="UP000663823"/>
    </source>
</evidence>
<dbReference type="EMBL" id="CAJOAX010004321">
    <property type="protein sequence ID" value="CAF3900287.1"/>
    <property type="molecule type" value="Genomic_DNA"/>
</dbReference>
<feature type="non-terminal residue" evidence="4">
    <location>
        <position position="1"/>
    </location>
</feature>
<accession>A0A819HH32</accession>
<organism evidence="4 5">
    <name type="scientific">Rotaria sordida</name>
    <dbReference type="NCBI Taxonomy" id="392033"/>
    <lineage>
        <taxon>Eukaryota</taxon>
        <taxon>Metazoa</taxon>
        <taxon>Spiralia</taxon>
        <taxon>Gnathifera</taxon>
        <taxon>Rotifera</taxon>
        <taxon>Eurotatoria</taxon>
        <taxon>Bdelloidea</taxon>
        <taxon>Philodinida</taxon>
        <taxon>Philodinidae</taxon>
        <taxon>Rotaria</taxon>
    </lineage>
</organism>